<evidence type="ECO:0000256" key="1">
    <source>
        <dbReference type="SAM" id="MobiDB-lite"/>
    </source>
</evidence>
<proteinExistence type="predicted"/>
<accession>A0A0L9T3K9</accession>
<sequence length="107" mass="12248">MAESRRNRRRTTDASSSSRPRPVLTLDLFGAQGLTHLVEQKGSIYPDLICVFYFNVRYRDIIITTEVKGVPIILDDDVWTNVAQLTIWDDVVIVHLGVLDFNRLLAF</sequence>
<reference evidence="3" key="1">
    <citation type="journal article" date="2015" name="Proc. Natl. Acad. Sci. U.S.A.">
        <title>Genome sequencing of adzuki bean (Vigna angularis) provides insight into high starch and low fat accumulation and domestication.</title>
        <authorList>
            <person name="Yang K."/>
            <person name="Tian Z."/>
            <person name="Chen C."/>
            <person name="Luo L."/>
            <person name="Zhao B."/>
            <person name="Wang Z."/>
            <person name="Yu L."/>
            <person name="Li Y."/>
            <person name="Sun Y."/>
            <person name="Li W."/>
            <person name="Chen Y."/>
            <person name="Li Y."/>
            <person name="Zhang Y."/>
            <person name="Ai D."/>
            <person name="Zhao J."/>
            <person name="Shang C."/>
            <person name="Ma Y."/>
            <person name="Wu B."/>
            <person name="Wang M."/>
            <person name="Gao L."/>
            <person name="Sun D."/>
            <person name="Zhang P."/>
            <person name="Guo F."/>
            <person name="Wang W."/>
            <person name="Li Y."/>
            <person name="Wang J."/>
            <person name="Varshney R.K."/>
            <person name="Wang J."/>
            <person name="Ling H.Q."/>
            <person name="Wan P."/>
        </authorList>
    </citation>
    <scope>NUCLEOTIDE SEQUENCE</scope>
    <source>
        <strain evidence="3">cv. Jingnong 6</strain>
    </source>
</reference>
<gene>
    <name evidence="2" type="ORF">LR48_Vigan53s000500</name>
</gene>
<feature type="region of interest" description="Disordered" evidence="1">
    <location>
        <begin position="1"/>
        <end position="20"/>
    </location>
</feature>
<dbReference type="Gramene" id="KOM25190">
    <property type="protein sequence ID" value="KOM25190"/>
    <property type="gene ID" value="LR48_Vigan53s000500"/>
</dbReference>
<dbReference type="Proteomes" id="UP000053144">
    <property type="component" value="Unassembled WGS sequence"/>
</dbReference>
<organism evidence="2 3">
    <name type="scientific">Phaseolus angularis</name>
    <name type="common">Azuki bean</name>
    <name type="synonym">Vigna angularis</name>
    <dbReference type="NCBI Taxonomy" id="3914"/>
    <lineage>
        <taxon>Eukaryota</taxon>
        <taxon>Viridiplantae</taxon>
        <taxon>Streptophyta</taxon>
        <taxon>Embryophyta</taxon>
        <taxon>Tracheophyta</taxon>
        <taxon>Spermatophyta</taxon>
        <taxon>Magnoliopsida</taxon>
        <taxon>eudicotyledons</taxon>
        <taxon>Gunneridae</taxon>
        <taxon>Pentapetalae</taxon>
        <taxon>rosids</taxon>
        <taxon>fabids</taxon>
        <taxon>Fabales</taxon>
        <taxon>Fabaceae</taxon>
        <taxon>Papilionoideae</taxon>
        <taxon>50 kb inversion clade</taxon>
        <taxon>NPAAA clade</taxon>
        <taxon>indigoferoid/millettioid clade</taxon>
        <taxon>Phaseoleae</taxon>
        <taxon>Vigna</taxon>
    </lineage>
</organism>
<dbReference type="AlphaFoldDB" id="A0A0L9T3K9"/>
<protein>
    <submittedName>
        <fullName evidence="2">Uncharacterized protein</fullName>
    </submittedName>
</protein>
<evidence type="ECO:0000313" key="2">
    <source>
        <dbReference type="EMBL" id="KOM25190.1"/>
    </source>
</evidence>
<dbReference type="EMBL" id="KQ258255">
    <property type="protein sequence ID" value="KOM25190.1"/>
    <property type="molecule type" value="Genomic_DNA"/>
</dbReference>
<name>A0A0L9T3K9_PHAAN</name>
<evidence type="ECO:0000313" key="3">
    <source>
        <dbReference type="Proteomes" id="UP000053144"/>
    </source>
</evidence>